<dbReference type="VEuPathDB" id="ToxoDB:cyc_06283"/>
<evidence type="ECO:0008006" key="4">
    <source>
        <dbReference type="Google" id="ProtNLM"/>
    </source>
</evidence>
<gene>
    <name evidence="2" type="ORF">cyc_06283</name>
</gene>
<dbReference type="AlphaFoldDB" id="A0A1D3CRG1"/>
<reference evidence="2 3" key="1">
    <citation type="journal article" date="2016" name="BMC Genomics">
        <title>Comparative genomics reveals Cyclospora cayetanensis possesses coccidia-like metabolism and invasion components but unique surface antigens.</title>
        <authorList>
            <person name="Liu S."/>
            <person name="Wang L."/>
            <person name="Zheng H."/>
            <person name="Xu Z."/>
            <person name="Roellig D.M."/>
            <person name="Li N."/>
            <person name="Frace M.A."/>
            <person name="Tang K."/>
            <person name="Arrowood M.J."/>
            <person name="Moss D.M."/>
            <person name="Zhang L."/>
            <person name="Feng Y."/>
            <person name="Xiao L."/>
        </authorList>
    </citation>
    <scope>NUCLEOTIDE SEQUENCE [LARGE SCALE GENOMIC DNA]</scope>
    <source>
        <strain evidence="2 3">CHN_HEN01</strain>
    </source>
</reference>
<evidence type="ECO:0000313" key="3">
    <source>
        <dbReference type="Proteomes" id="UP000095192"/>
    </source>
</evidence>
<feature type="compositionally biased region" description="Low complexity" evidence="1">
    <location>
        <begin position="186"/>
        <end position="196"/>
    </location>
</feature>
<evidence type="ECO:0000256" key="1">
    <source>
        <dbReference type="SAM" id="MobiDB-lite"/>
    </source>
</evidence>
<name>A0A1D3CRG1_9EIME</name>
<accession>A0A1D3CRG1</accession>
<proteinExistence type="predicted"/>
<organism evidence="2 3">
    <name type="scientific">Cyclospora cayetanensis</name>
    <dbReference type="NCBI Taxonomy" id="88456"/>
    <lineage>
        <taxon>Eukaryota</taxon>
        <taxon>Sar</taxon>
        <taxon>Alveolata</taxon>
        <taxon>Apicomplexa</taxon>
        <taxon>Conoidasida</taxon>
        <taxon>Coccidia</taxon>
        <taxon>Eucoccidiorida</taxon>
        <taxon>Eimeriorina</taxon>
        <taxon>Eimeriidae</taxon>
        <taxon>Cyclospora</taxon>
    </lineage>
</organism>
<feature type="region of interest" description="Disordered" evidence="1">
    <location>
        <begin position="51"/>
        <end position="73"/>
    </location>
</feature>
<protein>
    <recommendedName>
        <fullName evidence="4">PIH1 N-terminal domain-containing protein</fullName>
    </recommendedName>
</protein>
<dbReference type="InParanoid" id="A0A1D3CRG1"/>
<feature type="region of interest" description="Disordered" evidence="1">
    <location>
        <begin position="186"/>
        <end position="219"/>
    </location>
</feature>
<keyword evidence="3" id="KW-1185">Reference proteome</keyword>
<dbReference type="EMBL" id="JROU02002242">
    <property type="protein sequence ID" value="OEH73795.1"/>
    <property type="molecule type" value="Genomic_DNA"/>
</dbReference>
<comment type="caution">
    <text evidence="2">The sequence shown here is derived from an EMBL/GenBank/DDBJ whole genome shotgun (WGS) entry which is preliminary data.</text>
</comment>
<dbReference type="VEuPathDB" id="ToxoDB:LOC34622480"/>
<feature type="compositionally biased region" description="Basic and acidic residues" evidence="1">
    <location>
        <begin position="200"/>
        <end position="216"/>
    </location>
</feature>
<sequence>MLPLGLDALDQQAAALWKTLDELAQQDPLQYRAFIQQQLQLQQQVQQIEQQPAIQQRRGDSAGASAPPQAAVTDAEAAEAALVTPELAAFTPTPGFVFRLRIHLLQQQQQHELIRVITEPQDKNSSLNGSKGSADVWRQLDYFINVCCSTNIKPPEQRTSSKLPATAAEWQTAKITVSIGTAAAAESQSQRQEVSVHLPSRKEAEQLRQQQEEQHHQTPLSFDPLQALRQQQQHLEGKPAAAAKGASLIEGCFAVSGEAFELALPCAFDATHAVAKYRQKKRQLSLFFPLNGQKQEVTH</sequence>
<evidence type="ECO:0000313" key="2">
    <source>
        <dbReference type="EMBL" id="OEH73795.1"/>
    </source>
</evidence>
<dbReference type="Proteomes" id="UP000095192">
    <property type="component" value="Unassembled WGS sequence"/>
</dbReference>